<sequence length="83" mass="9533">MKKDVHVEIKELFCTILIRGTAQEQSSQTGFGFAFEVLLSLSYEDRRLRTLLQFYIVFCLCGVDSVASRGEKEVIKRNAITRE</sequence>
<name>W9S124_9ROSA</name>
<evidence type="ECO:0000313" key="1">
    <source>
        <dbReference type="EMBL" id="EXC20598.1"/>
    </source>
</evidence>
<protein>
    <submittedName>
        <fullName evidence="1">Uncharacterized protein</fullName>
    </submittedName>
</protein>
<proteinExistence type="predicted"/>
<reference evidence="2" key="1">
    <citation type="submission" date="2013-01" db="EMBL/GenBank/DDBJ databases">
        <title>Draft Genome Sequence of a Mulberry Tree, Morus notabilis C.K. Schneid.</title>
        <authorList>
            <person name="He N."/>
            <person name="Zhao S."/>
        </authorList>
    </citation>
    <scope>NUCLEOTIDE SEQUENCE</scope>
</reference>
<accession>W9S124</accession>
<gene>
    <name evidence="1" type="ORF">L484_027153</name>
</gene>
<dbReference type="EMBL" id="KE345919">
    <property type="protein sequence ID" value="EXC20598.1"/>
    <property type="molecule type" value="Genomic_DNA"/>
</dbReference>
<keyword evidence="2" id="KW-1185">Reference proteome</keyword>
<dbReference type="Proteomes" id="UP000030645">
    <property type="component" value="Unassembled WGS sequence"/>
</dbReference>
<evidence type="ECO:0000313" key="2">
    <source>
        <dbReference type="Proteomes" id="UP000030645"/>
    </source>
</evidence>
<organism evidence="1 2">
    <name type="scientific">Morus notabilis</name>
    <dbReference type="NCBI Taxonomy" id="981085"/>
    <lineage>
        <taxon>Eukaryota</taxon>
        <taxon>Viridiplantae</taxon>
        <taxon>Streptophyta</taxon>
        <taxon>Embryophyta</taxon>
        <taxon>Tracheophyta</taxon>
        <taxon>Spermatophyta</taxon>
        <taxon>Magnoliopsida</taxon>
        <taxon>eudicotyledons</taxon>
        <taxon>Gunneridae</taxon>
        <taxon>Pentapetalae</taxon>
        <taxon>rosids</taxon>
        <taxon>fabids</taxon>
        <taxon>Rosales</taxon>
        <taxon>Moraceae</taxon>
        <taxon>Moreae</taxon>
        <taxon>Morus</taxon>
    </lineage>
</organism>
<dbReference type="AlphaFoldDB" id="W9S124"/>